<sequence>MNVCIFYYDGFLGYEIMFAASLFDEKNVFSAALENRPYISGEKQRFLPDKIISELNPDDIDVFIIPGGAGNDNLYNNSILRDFMTKLNSSKKVIAGICGGVFLMANYGILDNKKCTGDGEGIQLDSEFSYLFNKSHVVNEDVVIDENIITSTGQAFMEFAFAIAKKMNIYDNEDDMLTAYRWLKNIK</sequence>
<dbReference type="InterPro" id="IPR029062">
    <property type="entry name" value="Class_I_gatase-like"/>
</dbReference>
<accession>A0A0C1U339</accession>
<dbReference type="AlphaFoldDB" id="A0A0C1U339"/>
<evidence type="ECO:0000313" key="3">
    <source>
        <dbReference type="Proteomes" id="UP000031366"/>
    </source>
</evidence>
<proteinExistence type="predicted"/>
<dbReference type="PANTHER" id="PTHR43130:SF2">
    <property type="entry name" value="DJ-1_PFPI DOMAIN-CONTAINING PROTEIN"/>
    <property type="match status" value="1"/>
</dbReference>
<name>A0A0C1U339_9CLOT</name>
<evidence type="ECO:0000259" key="1">
    <source>
        <dbReference type="Pfam" id="PF01965"/>
    </source>
</evidence>
<evidence type="ECO:0000313" key="2">
    <source>
        <dbReference type="EMBL" id="KIE45898.1"/>
    </source>
</evidence>
<protein>
    <submittedName>
        <fullName evidence="2">DJ-1/PfpI family protein</fullName>
    </submittedName>
</protein>
<dbReference type="InterPro" id="IPR052158">
    <property type="entry name" value="INH-QAR"/>
</dbReference>
<dbReference type="Proteomes" id="UP000031366">
    <property type="component" value="Unassembled WGS sequence"/>
</dbReference>
<dbReference type="GO" id="GO:0006355">
    <property type="term" value="P:regulation of DNA-templated transcription"/>
    <property type="evidence" value="ECO:0007669"/>
    <property type="project" value="TreeGrafter"/>
</dbReference>
<dbReference type="Gene3D" id="3.40.50.880">
    <property type="match status" value="1"/>
</dbReference>
<comment type="caution">
    <text evidence="2">The sequence shown here is derived from an EMBL/GenBank/DDBJ whole genome shotgun (WGS) entry which is preliminary data.</text>
</comment>
<gene>
    <name evidence="2" type="ORF">U732_2404</name>
</gene>
<feature type="domain" description="DJ-1/PfpI" evidence="1">
    <location>
        <begin position="2"/>
        <end position="165"/>
    </location>
</feature>
<dbReference type="RefSeq" id="WP_039634733.1">
    <property type="nucleotide sequence ID" value="NZ_AYSO01000018.1"/>
</dbReference>
<keyword evidence="3" id="KW-1185">Reference proteome</keyword>
<dbReference type="OrthoDB" id="6003696at2"/>
<dbReference type="EMBL" id="AYSO01000018">
    <property type="protein sequence ID" value="KIE45898.1"/>
    <property type="molecule type" value="Genomic_DNA"/>
</dbReference>
<dbReference type="STRING" id="29341.RSJ17_02445"/>
<dbReference type="Pfam" id="PF01965">
    <property type="entry name" value="DJ-1_PfpI"/>
    <property type="match status" value="1"/>
</dbReference>
<organism evidence="2 3">
    <name type="scientific">Clostridium argentinense CDC 2741</name>
    <dbReference type="NCBI Taxonomy" id="1418104"/>
    <lineage>
        <taxon>Bacteria</taxon>
        <taxon>Bacillati</taxon>
        <taxon>Bacillota</taxon>
        <taxon>Clostridia</taxon>
        <taxon>Eubacteriales</taxon>
        <taxon>Clostridiaceae</taxon>
        <taxon>Clostridium</taxon>
    </lineage>
</organism>
<dbReference type="InterPro" id="IPR002818">
    <property type="entry name" value="DJ-1/PfpI"/>
</dbReference>
<reference evidence="2 3" key="1">
    <citation type="journal article" date="2015" name="Infect. Genet. Evol.">
        <title>Genomic sequences of six botulinum neurotoxin-producing strains representing three clostridial species illustrate the mobility and diversity of botulinum neurotoxin genes.</title>
        <authorList>
            <person name="Smith T.J."/>
            <person name="Hill K.K."/>
            <person name="Xie G."/>
            <person name="Foley B.T."/>
            <person name="Williamson C.H."/>
            <person name="Foster J.T."/>
            <person name="Johnson S.L."/>
            <person name="Chertkov O."/>
            <person name="Teshima H."/>
            <person name="Gibbons H.S."/>
            <person name="Johnsky L.A."/>
            <person name="Karavis M.A."/>
            <person name="Smith L.A."/>
        </authorList>
    </citation>
    <scope>NUCLEOTIDE SEQUENCE [LARGE SCALE GENOMIC DNA]</scope>
    <source>
        <strain evidence="2 3">CDC 2741</strain>
    </source>
</reference>
<dbReference type="SUPFAM" id="SSF52317">
    <property type="entry name" value="Class I glutamine amidotransferase-like"/>
    <property type="match status" value="1"/>
</dbReference>
<dbReference type="PANTHER" id="PTHR43130">
    <property type="entry name" value="ARAC-FAMILY TRANSCRIPTIONAL REGULATOR"/>
    <property type="match status" value="1"/>
</dbReference>